<dbReference type="Proteomes" id="UP000250242">
    <property type="component" value="Unassembled WGS sequence"/>
</dbReference>
<dbReference type="GO" id="GO:0000166">
    <property type="term" value="F:nucleotide binding"/>
    <property type="evidence" value="ECO:0007669"/>
    <property type="project" value="UniProtKB-KW"/>
</dbReference>
<keyword evidence="5" id="KW-0378">Hydrolase</keyword>
<keyword evidence="3" id="KW-0540">Nuclease</keyword>
<comment type="similarity">
    <text evidence="6">Belongs to the HepT RNase toxin family.</text>
</comment>
<evidence type="ECO:0000256" key="6">
    <source>
        <dbReference type="ARBA" id="ARBA00024207"/>
    </source>
</evidence>
<dbReference type="EMBL" id="UATH01000001">
    <property type="protein sequence ID" value="SPY08282.1"/>
    <property type="molecule type" value="Genomic_DNA"/>
</dbReference>
<evidence type="ECO:0000313" key="7">
    <source>
        <dbReference type="EMBL" id="SPY08282.1"/>
    </source>
</evidence>
<name>A0A2X1UM84_9BURK</name>
<protein>
    <submittedName>
        <fullName evidence="7">Uncharacterized conserved protein</fullName>
    </submittedName>
</protein>
<keyword evidence="4" id="KW-0547">Nucleotide-binding</keyword>
<dbReference type="GO" id="GO:0016787">
    <property type="term" value="F:hydrolase activity"/>
    <property type="evidence" value="ECO:0007669"/>
    <property type="project" value="UniProtKB-KW"/>
</dbReference>
<evidence type="ECO:0000256" key="5">
    <source>
        <dbReference type="ARBA" id="ARBA00022801"/>
    </source>
</evidence>
<evidence type="ECO:0000313" key="8">
    <source>
        <dbReference type="Proteomes" id="UP000250242"/>
    </source>
</evidence>
<evidence type="ECO:0000256" key="3">
    <source>
        <dbReference type="ARBA" id="ARBA00022722"/>
    </source>
</evidence>
<reference evidence="7 8" key="1">
    <citation type="submission" date="2018-06" db="EMBL/GenBank/DDBJ databases">
        <authorList>
            <consortium name="Pathogen Informatics"/>
            <person name="Doyle S."/>
        </authorList>
    </citation>
    <scope>NUCLEOTIDE SEQUENCE [LARGE SCALE GENOMIC DNA]</scope>
    <source>
        <strain evidence="7 8">NCTC11009</strain>
    </source>
</reference>
<accession>A0A2X1UM84</accession>
<keyword evidence="1" id="KW-0597">Phosphoprotein</keyword>
<dbReference type="RefSeq" id="WP_048767023.1">
    <property type="nucleotide sequence ID" value="NZ_JVJW01000052.1"/>
</dbReference>
<dbReference type="Pfam" id="PF01934">
    <property type="entry name" value="HepT-like"/>
    <property type="match status" value="1"/>
</dbReference>
<keyword evidence="2" id="KW-1277">Toxin-antitoxin system</keyword>
<dbReference type="InterPro" id="IPR008201">
    <property type="entry name" value="HepT-like"/>
</dbReference>
<evidence type="ECO:0000256" key="1">
    <source>
        <dbReference type="ARBA" id="ARBA00022553"/>
    </source>
</evidence>
<dbReference type="AlphaFoldDB" id="A0A2X1UM84"/>
<dbReference type="PANTHER" id="PTHR34139:SF1">
    <property type="entry name" value="RNASE MJ1380-RELATED"/>
    <property type="match status" value="1"/>
</dbReference>
<evidence type="ECO:0000256" key="2">
    <source>
        <dbReference type="ARBA" id="ARBA00022649"/>
    </source>
</evidence>
<dbReference type="GO" id="GO:0004540">
    <property type="term" value="F:RNA nuclease activity"/>
    <property type="evidence" value="ECO:0007669"/>
    <property type="project" value="InterPro"/>
</dbReference>
<dbReference type="InterPro" id="IPR037038">
    <property type="entry name" value="HepT-like_sf"/>
</dbReference>
<proteinExistence type="inferred from homology"/>
<dbReference type="InterPro" id="IPR051813">
    <property type="entry name" value="HepT_RNase_toxin"/>
</dbReference>
<dbReference type="GO" id="GO:0110001">
    <property type="term" value="C:toxin-antitoxin complex"/>
    <property type="evidence" value="ECO:0007669"/>
    <property type="project" value="InterPro"/>
</dbReference>
<sequence length="130" mass="15463">MSKQKDLNVYLEEILQAANYIDSYTKDINFDEFIKDTKTSQAVILNLLIIGENANKLLNLYPKFTQDTEHLRWTAMRGMRNRIAHGYFEMNMEIVWETIQQSIPKIIEQIPILIDNKRNKEDELEQDIER</sequence>
<organism evidence="7 8">
    <name type="scientific">Oligella urethralis</name>
    <dbReference type="NCBI Taxonomy" id="90245"/>
    <lineage>
        <taxon>Bacteria</taxon>
        <taxon>Pseudomonadati</taxon>
        <taxon>Pseudomonadota</taxon>
        <taxon>Betaproteobacteria</taxon>
        <taxon>Burkholderiales</taxon>
        <taxon>Alcaligenaceae</taxon>
        <taxon>Oligella</taxon>
    </lineage>
</organism>
<dbReference type="PANTHER" id="PTHR34139">
    <property type="entry name" value="UPF0331 PROTEIN MJ0127"/>
    <property type="match status" value="1"/>
</dbReference>
<gene>
    <name evidence="7" type="ORF">NCTC11009_01508</name>
</gene>
<dbReference type="Gene3D" id="1.20.120.580">
    <property type="entry name" value="bsu32300-like"/>
    <property type="match status" value="1"/>
</dbReference>
<evidence type="ECO:0000256" key="4">
    <source>
        <dbReference type="ARBA" id="ARBA00022741"/>
    </source>
</evidence>